<proteinExistence type="predicted"/>
<comment type="caution">
    <text evidence="1">The sequence shown here is derived from an EMBL/GenBank/DDBJ whole genome shotgun (WGS) entry which is preliminary data.</text>
</comment>
<reference evidence="1 2" key="1">
    <citation type="submission" date="2024-04" db="EMBL/GenBank/DDBJ databases">
        <title>Tritrichomonas musculus Genome.</title>
        <authorList>
            <person name="Alves-Ferreira E."/>
            <person name="Grigg M."/>
            <person name="Lorenzi H."/>
            <person name="Galac M."/>
        </authorList>
    </citation>
    <scope>NUCLEOTIDE SEQUENCE [LARGE SCALE GENOMIC DNA]</scope>
    <source>
        <strain evidence="1 2">EAF2021</strain>
    </source>
</reference>
<protein>
    <recommendedName>
        <fullName evidence="3">DUF3447 domain-containing protein</fullName>
    </recommendedName>
</protein>
<dbReference type="InterPro" id="IPR036770">
    <property type="entry name" value="Ankyrin_rpt-contain_sf"/>
</dbReference>
<gene>
    <name evidence="1" type="ORF">M9Y10_020014</name>
</gene>
<evidence type="ECO:0000313" key="2">
    <source>
        <dbReference type="Proteomes" id="UP001470230"/>
    </source>
</evidence>
<dbReference type="PANTHER" id="PTHR24159">
    <property type="match status" value="1"/>
</dbReference>
<dbReference type="EMBL" id="JAPFFF010000029">
    <property type="protein sequence ID" value="KAK8846013.1"/>
    <property type="molecule type" value="Genomic_DNA"/>
</dbReference>
<name>A0ABR2HFZ1_9EUKA</name>
<accession>A0ABR2HFZ1</accession>
<dbReference type="PANTHER" id="PTHR24159:SF5">
    <property type="entry name" value="ANK_REP_REGION DOMAIN-CONTAINING PROTEIN"/>
    <property type="match status" value="1"/>
</dbReference>
<evidence type="ECO:0000313" key="1">
    <source>
        <dbReference type="EMBL" id="KAK8846013.1"/>
    </source>
</evidence>
<dbReference type="SUPFAM" id="SSF48403">
    <property type="entry name" value="Ankyrin repeat"/>
    <property type="match status" value="1"/>
</dbReference>
<organism evidence="1 2">
    <name type="scientific">Tritrichomonas musculus</name>
    <dbReference type="NCBI Taxonomy" id="1915356"/>
    <lineage>
        <taxon>Eukaryota</taxon>
        <taxon>Metamonada</taxon>
        <taxon>Parabasalia</taxon>
        <taxon>Tritrichomonadida</taxon>
        <taxon>Tritrichomonadidae</taxon>
        <taxon>Tritrichomonas</taxon>
    </lineage>
</organism>
<dbReference type="Proteomes" id="UP001470230">
    <property type="component" value="Unassembled WGS sequence"/>
</dbReference>
<sequence length="385" mass="46652">MELLEYLKRMEKIQEKLIEFIESEDQEIDFTDNVKNLLIQENIKFELKEFLHLTLEISNNYHHKTNLYNKIEQVLSIFKSEIQNYYSNLEIFTIFQNNKRILLFFFEEKIIIPEKAIYNIIKNNKYLQYFYPEFKSFLNESEIQNLREIRNLCENDFDMFEKKRKIGENDLHICYLIRNDLVQDFVSFVNMSNYPLKSKINQSFYETNSFLISRCPSLIEYSAFYGSIQIFKYLMMNNVPLTESLWIYAIHSNNQELFHVLEENKIKMDKKICKKCIYESIKCHHNDFTNYIKENLLSKEQSEEDLNDLLNSLNDDLVQEESYDEFDMFGKCLKYFNYSYFNPDFINDSLLYKLCKYDYCNIVKILMKSNHFNVNTIKIINVSYL</sequence>
<evidence type="ECO:0008006" key="3">
    <source>
        <dbReference type="Google" id="ProtNLM"/>
    </source>
</evidence>
<keyword evidence="2" id="KW-1185">Reference proteome</keyword>